<dbReference type="Proteomes" id="UP000253647">
    <property type="component" value="Unassembled WGS sequence"/>
</dbReference>
<protein>
    <submittedName>
        <fullName evidence="1">Uncharacterized protein</fullName>
    </submittedName>
</protein>
<evidence type="ECO:0000313" key="1">
    <source>
        <dbReference type="EMBL" id="RCW63987.1"/>
    </source>
</evidence>
<dbReference type="AlphaFoldDB" id="A0A368XC15"/>
<name>A0A368XC15_MARNT</name>
<sequence length="57" mass="6177">MLCLLDGQVSCLICAEGTKFSFGDTLFGIRKAERGDESELLLVNQVIETSVPLLDST</sequence>
<reference evidence="1 2" key="1">
    <citation type="submission" date="2018-07" db="EMBL/GenBank/DDBJ databases">
        <title>Freshwater and sediment microbial communities from various areas in North America, analyzing microbe dynamics in response to fracking.</title>
        <authorList>
            <person name="Lamendella R."/>
        </authorList>
    </citation>
    <scope>NUCLEOTIDE SEQUENCE [LARGE SCALE GENOMIC DNA]</scope>
    <source>
        <strain evidence="1 2">105B</strain>
    </source>
</reference>
<dbReference type="EMBL" id="QPJI01000016">
    <property type="protein sequence ID" value="RCW63987.1"/>
    <property type="molecule type" value="Genomic_DNA"/>
</dbReference>
<gene>
    <name evidence="1" type="ORF">DET61_11628</name>
</gene>
<comment type="caution">
    <text evidence="1">The sequence shown here is derived from an EMBL/GenBank/DDBJ whole genome shotgun (WGS) entry which is preliminary data.</text>
</comment>
<organism evidence="1 2">
    <name type="scientific">Marinobacter nauticus</name>
    <name type="common">Marinobacter hydrocarbonoclasticus</name>
    <name type="synonym">Marinobacter aquaeolei</name>
    <dbReference type="NCBI Taxonomy" id="2743"/>
    <lineage>
        <taxon>Bacteria</taxon>
        <taxon>Pseudomonadati</taxon>
        <taxon>Pseudomonadota</taxon>
        <taxon>Gammaproteobacteria</taxon>
        <taxon>Pseudomonadales</taxon>
        <taxon>Marinobacteraceae</taxon>
        <taxon>Marinobacter</taxon>
    </lineage>
</organism>
<accession>A0A368XC15</accession>
<proteinExistence type="predicted"/>
<evidence type="ECO:0000313" key="2">
    <source>
        <dbReference type="Proteomes" id="UP000253647"/>
    </source>
</evidence>